<feature type="domain" description="Integrase catalytic" evidence="2">
    <location>
        <begin position="314"/>
        <end position="520"/>
    </location>
</feature>
<dbReference type="Proteomes" id="UP001054252">
    <property type="component" value="Unassembled WGS sequence"/>
</dbReference>
<dbReference type="GO" id="GO:0015074">
    <property type="term" value="P:DNA integration"/>
    <property type="evidence" value="ECO:0007669"/>
    <property type="project" value="InterPro"/>
</dbReference>
<name>A0AAV5MCE1_9ROSI</name>
<dbReference type="Gene3D" id="3.30.420.10">
    <property type="entry name" value="Ribonuclease H-like superfamily/Ribonuclease H"/>
    <property type="match status" value="1"/>
</dbReference>
<organism evidence="3 4">
    <name type="scientific">Rubroshorea leprosula</name>
    <dbReference type="NCBI Taxonomy" id="152421"/>
    <lineage>
        <taxon>Eukaryota</taxon>
        <taxon>Viridiplantae</taxon>
        <taxon>Streptophyta</taxon>
        <taxon>Embryophyta</taxon>
        <taxon>Tracheophyta</taxon>
        <taxon>Spermatophyta</taxon>
        <taxon>Magnoliopsida</taxon>
        <taxon>eudicotyledons</taxon>
        <taxon>Gunneridae</taxon>
        <taxon>Pentapetalae</taxon>
        <taxon>rosids</taxon>
        <taxon>malvids</taxon>
        <taxon>Malvales</taxon>
        <taxon>Dipterocarpaceae</taxon>
        <taxon>Rubroshorea</taxon>
    </lineage>
</organism>
<dbReference type="InterPro" id="IPR036397">
    <property type="entry name" value="RNaseH_sf"/>
</dbReference>
<evidence type="ECO:0000259" key="2">
    <source>
        <dbReference type="PROSITE" id="PS50994"/>
    </source>
</evidence>
<comment type="caution">
    <text evidence="3">The sequence shown here is derived from an EMBL/GenBank/DDBJ whole genome shotgun (WGS) entry which is preliminary data.</text>
</comment>
<dbReference type="PROSITE" id="PS50994">
    <property type="entry name" value="INTEGRASE"/>
    <property type="match status" value="1"/>
</dbReference>
<dbReference type="PANTHER" id="PTHR34072:SF57">
    <property type="entry name" value="RNA-DIRECTED DNA POLYMERASE"/>
    <property type="match status" value="1"/>
</dbReference>
<evidence type="ECO:0000313" key="4">
    <source>
        <dbReference type="Proteomes" id="UP001054252"/>
    </source>
</evidence>
<gene>
    <name evidence="3" type="ORF">SLEP1_g53835</name>
</gene>
<dbReference type="AlphaFoldDB" id="A0AAV5MCE1"/>
<dbReference type="GO" id="GO:0003676">
    <property type="term" value="F:nucleic acid binding"/>
    <property type="evidence" value="ECO:0007669"/>
    <property type="project" value="InterPro"/>
</dbReference>
<reference evidence="3 4" key="1">
    <citation type="journal article" date="2021" name="Commun. Biol.">
        <title>The genome of Shorea leprosula (Dipterocarpaceae) highlights the ecological relevance of drought in aseasonal tropical rainforests.</title>
        <authorList>
            <person name="Ng K.K.S."/>
            <person name="Kobayashi M.J."/>
            <person name="Fawcett J.A."/>
            <person name="Hatakeyama M."/>
            <person name="Paape T."/>
            <person name="Ng C.H."/>
            <person name="Ang C.C."/>
            <person name="Tnah L.H."/>
            <person name="Lee C.T."/>
            <person name="Nishiyama T."/>
            <person name="Sese J."/>
            <person name="O'Brien M.J."/>
            <person name="Copetti D."/>
            <person name="Mohd Noor M.I."/>
            <person name="Ong R.C."/>
            <person name="Putra M."/>
            <person name="Sireger I.Z."/>
            <person name="Indrioko S."/>
            <person name="Kosugi Y."/>
            <person name="Izuno A."/>
            <person name="Isagi Y."/>
            <person name="Lee S.L."/>
            <person name="Shimizu K.K."/>
        </authorList>
    </citation>
    <scope>NUCLEOTIDE SEQUENCE [LARGE SCALE GENOMIC DNA]</scope>
    <source>
        <strain evidence="3">214</strain>
    </source>
</reference>
<protein>
    <recommendedName>
        <fullName evidence="2">Integrase catalytic domain-containing protein</fullName>
    </recommendedName>
</protein>
<sequence length="718" mass="82739">MEEDHEVPLILGRPFLATGRTLIDVQKGKLMLRVENEQVTFNVFDAMKYPSDIDSCFMMETIDETINEMLQEDCPDLLEACVVHSKDITAENEDIREYAFHLEACPPFLNSKEPSIQDFRANMPRLKPSLEEPPKLELKPLPVHLKYAYLDEDLSLPVIIFSSLTGLMEEKLLRVLREHKGAFGWKITDIKGISPSICMHKILMEESYKPSIQPQRRLNPHMQEVVKAEEGIVLGHKVSQKGIEADRAKVEVIEKLPPPTSVKAYLLAKKDAKPRLIRWILLLQEFDLEIKDKKGIENSVADHLSRLKNPSQEVSACPIREEFSDEQLYTIKVTSSPWFADFANYLAYQIIRRCVPEEEVASILHHCHTREAGSHFGATKTAAKVLQSVAVDYVSKWVEAITLPTNDVRVVVKFLKKNIFTKFSTPRAIISDGGKHFCNKQFKALLSKYGVTHKVATQYHPQTSGQVEVSNRELERILEKTVNSSRKDWSLKLDDALWTYRTAFKNPIGMSPYRLVFGKACHLPVELEHRAYWAMKFLNFEIQAAGETRLLQLNEMDEFRHEAYENAKIYKERTKKWHDKHILKREFAVGDKVLLYNSRLRLFPGKLRSRWSGPFMVTRIFPYGVVKVSHDTKGTFKVNGQLLKPYMDGGYNKHGIFGGGKRETSERDFRGNRQRAWKASLRQSLRGFYASDGRSKGSHWGHFNRKQRGQARQLRLQI</sequence>
<feature type="compositionally biased region" description="Basic residues" evidence="1">
    <location>
        <begin position="696"/>
        <end position="709"/>
    </location>
</feature>
<evidence type="ECO:0000256" key="1">
    <source>
        <dbReference type="SAM" id="MobiDB-lite"/>
    </source>
</evidence>
<dbReference type="InterPro" id="IPR001584">
    <property type="entry name" value="Integrase_cat-core"/>
</dbReference>
<dbReference type="EMBL" id="BPVZ01000217">
    <property type="protein sequence ID" value="GKV46874.1"/>
    <property type="molecule type" value="Genomic_DNA"/>
</dbReference>
<evidence type="ECO:0000313" key="3">
    <source>
        <dbReference type="EMBL" id="GKV46874.1"/>
    </source>
</evidence>
<accession>A0AAV5MCE1</accession>
<dbReference type="InterPro" id="IPR012337">
    <property type="entry name" value="RNaseH-like_sf"/>
</dbReference>
<dbReference type="Pfam" id="PF00665">
    <property type="entry name" value="rve"/>
    <property type="match status" value="1"/>
</dbReference>
<keyword evidence="4" id="KW-1185">Reference proteome</keyword>
<proteinExistence type="predicted"/>
<feature type="region of interest" description="Disordered" evidence="1">
    <location>
        <begin position="692"/>
        <end position="718"/>
    </location>
</feature>
<dbReference type="PANTHER" id="PTHR34072">
    <property type="entry name" value="ENZYMATIC POLYPROTEIN-RELATED"/>
    <property type="match status" value="1"/>
</dbReference>
<dbReference type="SUPFAM" id="SSF53098">
    <property type="entry name" value="Ribonuclease H-like"/>
    <property type="match status" value="1"/>
</dbReference>